<dbReference type="PANTHER" id="PTHR43480:SF1">
    <property type="entry name" value="ACYL-[ACYL-CARRIER-PROTEIN]--UDP-N-ACETYLGLUCOSAMINE O-ACYLTRANSFERASE, MITOCHONDRIAL-RELATED"/>
    <property type="match status" value="1"/>
</dbReference>
<feature type="domain" description="Mannose-1-phosphate guanyltransferase C-terminal" evidence="8">
    <location>
        <begin position="6"/>
        <end position="103"/>
    </location>
</feature>
<reference evidence="10" key="1">
    <citation type="submission" date="2016-10" db="EMBL/GenBank/DDBJ databases">
        <authorList>
            <person name="Varghese N."/>
            <person name="Submissions S."/>
        </authorList>
    </citation>
    <scope>NUCLEOTIDE SEQUENCE [LARGE SCALE GENOMIC DNA]</scope>
    <source>
        <strain evidence="10">DSM 17934</strain>
    </source>
</reference>
<evidence type="ECO:0000256" key="4">
    <source>
        <dbReference type="ARBA" id="ARBA00022679"/>
    </source>
</evidence>
<protein>
    <submittedName>
        <fullName evidence="9">Acyl-[acyl-carrier-protein]--UDP-N-acetylglucosamine O-acyltransferase</fullName>
    </submittedName>
</protein>
<dbReference type="Gene3D" id="1.20.1180.10">
    <property type="entry name" value="Udp N-acetylglucosamine O-acyltransferase, C-terminal domain"/>
    <property type="match status" value="1"/>
</dbReference>
<keyword evidence="3" id="KW-0441">Lipid A biosynthesis</keyword>
<dbReference type="NCBIfam" id="NF003657">
    <property type="entry name" value="PRK05289.1"/>
    <property type="match status" value="1"/>
</dbReference>
<dbReference type="PANTHER" id="PTHR43480">
    <property type="entry name" value="ACYL-[ACYL-CARRIER-PROTEIN]--UDP-N-ACETYLGLUCOSAMINE O-ACYLTRANSFERASE"/>
    <property type="match status" value="1"/>
</dbReference>
<dbReference type="InterPro" id="IPR037157">
    <property type="entry name" value="Acetyltransf_C_sf"/>
</dbReference>
<evidence type="ECO:0000259" key="7">
    <source>
        <dbReference type="Pfam" id="PF13720"/>
    </source>
</evidence>
<dbReference type="InterPro" id="IPR029098">
    <property type="entry name" value="Acetyltransf_C"/>
</dbReference>
<keyword evidence="4 9" id="KW-0808">Transferase</keyword>
<evidence type="ECO:0000256" key="6">
    <source>
        <dbReference type="ARBA" id="ARBA00023315"/>
    </source>
</evidence>
<dbReference type="GO" id="GO:0009245">
    <property type="term" value="P:lipid A biosynthetic process"/>
    <property type="evidence" value="ECO:0007669"/>
    <property type="project" value="UniProtKB-KW"/>
</dbReference>
<keyword evidence="2" id="KW-0444">Lipid biosynthesis</keyword>
<evidence type="ECO:0000256" key="1">
    <source>
        <dbReference type="ARBA" id="ARBA00022490"/>
    </source>
</evidence>
<gene>
    <name evidence="9" type="ORF">SAMN05660918_2310</name>
</gene>
<dbReference type="NCBIfam" id="TIGR01852">
    <property type="entry name" value="lipid_A_lpxA"/>
    <property type="match status" value="1"/>
</dbReference>
<dbReference type="Gene3D" id="2.160.10.10">
    <property type="entry name" value="Hexapeptide repeat proteins"/>
    <property type="match status" value="1"/>
</dbReference>
<dbReference type="InterPro" id="IPR056729">
    <property type="entry name" value="GMPPB_C"/>
</dbReference>
<dbReference type="GO" id="GO:0016020">
    <property type="term" value="C:membrane"/>
    <property type="evidence" value="ECO:0007669"/>
    <property type="project" value="GOC"/>
</dbReference>
<evidence type="ECO:0000313" key="9">
    <source>
        <dbReference type="EMBL" id="SEJ08278.1"/>
    </source>
</evidence>
<keyword evidence="10" id="KW-1185">Reference proteome</keyword>
<evidence type="ECO:0000256" key="2">
    <source>
        <dbReference type="ARBA" id="ARBA00022516"/>
    </source>
</evidence>
<keyword evidence="5" id="KW-0443">Lipid metabolism</keyword>
<evidence type="ECO:0000313" key="10">
    <source>
        <dbReference type="Proteomes" id="UP000199702"/>
    </source>
</evidence>
<keyword evidence="6 9" id="KW-0012">Acyltransferase</keyword>
<feature type="domain" description="UDP N-acetylglucosamine O-acyltransferase C-terminal" evidence="7">
    <location>
        <begin position="173"/>
        <end position="254"/>
    </location>
</feature>
<dbReference type="CDD" id="cd03351">
    <property type="entry name" value="LbH_UDP-GlcNAc_AT"/>
    <property type="match status" value="1"/>
</dbReference>
<dbReference type="AlphaFoldDB" id="A0A1H6VUC4"/>
<keyword evidence="1" id="KW-0963">Cytoplasm</keyword>
<organism evidence="9 10">
    <name type="scientific">Flavobacterium terrigena</name>
    <dbReference type="NCBI Taxonomy" id="402734"/>
    <lineage>
        <taxon>Bacteria</taxon>
        <taxon>Pseudomonadati</taxon>
        <taxon>Bacteroidota</taxon>
        <taxon>Flavobacteriia</taxon>
        <taxon>Flavobacteriales</taxon>
        <taxon>Flavobacteriaceae</taxon>
        <taxon>Flavobacterium</taxon>
    </lineage>
</organism>
<proteinExistence type="predicted"/>
<sequence>MNQPLAYVHPGAKIARNVVIDPFTTIHNNVEIGEGTWIGSNVTIMEGARIGKNCNIFPGAVISAVPQDLKFGGEDSLAVIGDNTTIRECVTINRGTVAAGKTVIGKNCLIMATAHIAHDCMIGDNAIIVNGVALAGHVTIGEYAVIGGLAAVHQFISIGDHAMVSGGSLVCKDVPPFSKAAKEPLSYVGINSVGLRRRGFSTDKIREIQDIYRILYQKNYNTSQAMSIIEAEMEATPERDEILDFIRNSSRGIMKGYTGSV</sequence>
<name>A0A1H6VUC4_9FLAO</name>
<dbReference type="PIRSF" id="PIRSF000456">
    <property type="entry name" value="UDP-GlcNAc_acltr"/>
    <property type="match status" value="1"/>
</dbReference>
<dbReference type="InterPro" id="IPR011004">
    <property type="entry name" value="Trimer_LpxA-like_sf"/>
</dbReference>
<dbReference type="OrthoDB" id="9807278at2"/>
<dbReference type="Pfam" id="PF13720">
    <property type="entry name" value="Acetyltransf_11"/>
    <property type="match status" value="1"/>
</dbReference>
<dbReference type="EMBL" id="FNYA01000006">
    <property type="protein sequence ID" value="SEJ08278.1"/>
    <property type="molecule type" value="Genomic_DNA"/>
</dbReference>
<dbReference type="Proteomes" id="UP000199702">
    <property type="component" value="Unassembled WGS sequence"/>
</dbReference>
<dbReference type="Pfam" id="PF25087">
    <property type="entry name" value="GMPPB_C"/>
    <property type="match status" value="1"/>
</dbReference>
<evidence type="ECO:0000256" key="5">
    <source>
        <dbReference type="ARBA" id="ARBA00023098"/>
    </source>
</evidence>
<accession>A0A1H6VUC4</accession>
<dbReference type="STRING" id="402734.SAMN05660918_2310"/>
<dbReference type="RefSeq" id="WP_091313466.1">
    <property type="nucleotide sequence ID" value="NZ_CBCSJU010000001.1"/>
</dbReference>
<evidence type="ECO:0000259" key="8">
    <source>
        <dbReference type="Pfam" id="PF25087"/>
    </source>
</evidence>
<dbReference type="GO" id="GO:0008780">
    <property type="term" value="F:acyl-[acyl-carrier-protein]-UDP-N-acetylglucosamine O-acyltransferase activity"/>
    <property type="evidence" value="ECO:0007669"/>
    <property type="project" value="InterPro"/>
</dbReference>
<evidence type="ECO:0000256" key="3">
    <source>
        <dbReference type="ARBA" id="ARBA00022556"/>
    </source>
</evidence>
<dbReference type="InterPro" id="IPR010137">
    <property type="entry name" value="Lipid_A_LpxA"/>
</dbReference>
<dbReference type="SUPFAM" id="SSF51161">
    <property type="entry name" value="Trimeric LpxA-like enzymes"/>
    <property type="match status" value="1"/>
</dbReference>